<dbReference type="InterPro" id="IPR002034">
    <property type="entry name" value="AIPM/Hcit_synth_CS"/>
</dbReference>
<dbReference type="RefSeq" id="WP_273739822.1">
    <property type="nucleotide sequence ID" value="NZ_JAQIVI010000299.1"/>
</dbReference>
<dbReference type="Gene3D" id="1.10.238.260">
    <property type="match status" value="1"/>
</dbReference>
<dbReference type="GO" id="GO:0009098">
    <property type="term" value="P:L-leucine biosynthetic process"/>
    <property type="evidence" value="ECO:0007669"/>
    <property type="project" value="UniProtKB-KW"/>
</dbReference>
<dbReference type="InterPro" id="IPR050073">
    <property type="entry name" value="2-IPM_HCS-like"/>
</dbReference>
<evidence type="ECO:0000256" key="1">
    <source>
        <dbReference type="ARBA" id="ARBA00003715"/>
    </source>
</evidence>
<keyword evidence="6" id="KW-0808">Transferase</keyword>
<dbReference type="InterPro" id="IPR013785">
    <property type="entry name" value="Aldolase_TIM"/>
</dbReference>
<keyword evidence="5" id="KW-0028">Amino-acid biosynthesis</keyword>
<dbReference type="PANTHER" id="PTHR10277">
    <property type="entry name" value="HOMOCITRATE SYNTHASE-RELATED"/>
    <property type="match status" value="1"/>
</dbReference>
<dbReference type="Gene3D" id="3.20.20.70">
    <property type="entry name" value="Aldolase class I"/>
    <property type="match status" value="1"/>
</dbReference>
<dbReference type="SUPFAM" id="SSF51569">
    <property type="entry name" value="Aldolase"/>
    <property type="match status" value="1"/>
</dbReference>
<comment type="pathway">
    <text evidence="2">Amino-acid biosynthesis; L-leucine biosynthesis; L-leucine from 3-methyl-2-oxobutanoate: step 1/4.</text>
</comment>
<dbReference type="InterPro" id="IPR054691">
    <property type="entry name" value="LeuA/HCS_post-cat"/>
</dbReference>
<evidence type="ECO:0000256" key="3">
    <source>
        <dbReference type="ARBA" id="ARBA00012973"/>
    </source>
</evidence>
<feature type="domain" description="Pyruvate carboxyltransferase" evidence="9">
    <location>
        <begin position="2"/>
        <end position="251"/>
    </location>
</feature>
<dbReference type="InterPro" id="IPR000891">
    <property type="entry name" value="PYR_CT"/>
</dbReference>
<organism evidence="10 11">
    <name type="scientific">Natrinema soli</name>
    <dbReference type="NCBI Taxonomy" id="1930624"/>
    <lineage>
        <taxon>Archaea</taxon>
        <taxon>Methanobacteriati</taxon>
        <taxon>Methanobacteriota</taxon>
        <taxon>Stenosarchaea group</taxon>
        <taxon>Halobacteria</taxon>
        <taxon>Halobacteriales</taxon>
        <taxon>Natrialbaceae</taxon>
        <taxon>Natrinema</taxon>
    </lineage>
</organism>
<dbReference type="Pfam" id="PF22617">
    <property type="entry name" value="HCS_D2"/>
    <property type="match status" value="1"/>
</dbReference>
<dbReference type="GO" id="GO:0003852">
    <property type="term" value="F:2-isopropylmalate synthase activity"/>
    <property type="evidence" value="ECO:0007669"/>
    <property type="project" value="UniProtKB-EC"/>
</dbReference>
<reference evidence="10 11" key="1">
    <citation type="journal article" date="2019" name="Int. J. Syst. Evol. Microbiol.">
        <title>The Global Catalogue of Microorganisms (GCM) 10K type strain sequencing project: providing services to taxonomists for standard genome sequencing and annotation.</title>
        <authorList>
            <consortium name="The Broad Institute Genomics Platform"/>
            <consortium name="The Broad Institute Genome Sequencing Center for Infectious Disease"/>
            <person name="Wu L."/>
            <person name="Ma J."/>
        </authorList>
    </citation>
    <scope>NUCLEOTIDE SEQUENCE [LARGE SCALE GENOMIC DNA]</scope>
    <source>
        <strain evidence="10 11">LMG 29247</strain>
    </source>
</reference>
<dbReference type="Pfam" id="PF00682">
    <property type="entry name" value="HMGL-like"/>
    <property type="match status" value="1"/>
</dbReference>
<gene>
    <name evidence="10" type="ORF">ACFQE6_18415</name>
</gene>
<keyword evidence="7" id="KW-0100">Branched-chain amino acid biosynthesis</keyword>
<protein>
    <recommendedName>
        <fullName evidence="3">2-isopropylmalate synthase</fullName>
        <ecNumber evidence="3">2.3.3.13</ecNumber>
    </recommendedName>
    <alternativeName>
        <fullName evidence="8">Alpha-IPM synthase</fullName>
    </alternativeName>
</protein>
<evidence type="ECO:0000256" key="6">
    <source>
        <dbReference type="ARBA" id="ARBA00022679"/>
    </source>
</evidence>
<dbReference type="PANTHER" id="PTHR10277:SF9">
    <property type="entry name" value="2-ISOPROPYLMALATE SYNTHASE 1, CHLOROPLASTIC-RELATED"/>
    <property type="match status" value="1"/>
</dbReference>
<dbReference type="PROSITE" id="PS50991">
    <property type="entry name" value="PYR_CT"/>
    <property type="match status" value="1"/>
</dbReference>
<dbReference type="PROSITE" id="PS00816">
    <property type="entry name" value="AIPM_HOMOCIT_SYNTH_2"/>
    <property type="match status" value="1"/>
</dbReference>
<sequence>MVAFKDLTLREGAQVPGLQISETAGRRVLTQLAELNIGRVEVAFPRAQHRESWFRYADDLGLRTAALARALPKDIDAALKVDPDEIEVIVTTSDVQLEYALGKSKDEARDLLVSNVERAIDGGVDAGVTLMDAMRADNEYLAATAHAASEAGAKHVTLADTTGAGTPDTVSETVTTVGDAVGNDVAIAIHTHDDMGVATANAVAGVDAGASAVDATVGGIGERAGNAPLEEVAVLLAERGDTTELTLDELVPVCRAVHESLGVDVPPGKSVIGNRAYRHESGMHTAAMLKEPSTYEPFDPAKYGGERELLFGKDTGRGAVRALLKNAAVEPTPDRVDETLAAIRIETAEKNGPLTESDARELVRNL</sequence>
<dbReference type="AlphaFoldDB" id="A0ABD5SNW5"/>
<evidence type="ECO:0000256" key="8">
    <source>
        <dbReference type="ARBA" id="ARBA00029993"/>
    </source>
</evidence>
<proteinExistence type="predicted"/>
<dbReference type="EC" id="2.3.3.13" evidence="3"/>
<evidence type="ECO:0000256" key="2">
    <source>
        <dbReference type="ARBA" id="ARBA00004689"/>
    </source>
</evidence>
<dbReference type="EMBL" id="JBHSWV010000299">
    <property type="protein sequence ID" value="MFC6766876.1"/>
    <property type="molecule type" value="Genomic_DNA"/>
</dbReference>
<keyword evidence="4" id="KW-0432">Leucine biosynthesis</keyword>
<evidence type="ECO:0000259" key="9">
    <source>
        <dbReference type="PROSITE" id="PS50991"/>
    </source>
</evidence>
<evidence type="ECO:0000313" key="10">
    <source>
        <dbReference type="EMBL" id="MFC6766876.1"/>
    </source>
</evidence>
<accession>A0ABD5SNW5</accession>
<name>A0ABD5SNW5_9EURY</name>
<evidence type="ECO:0000256" key="4">
    <source>
        <dbReference type="ARBA" id="ARBA00022430"/>
    </source>
</evidence>
<comment type="function">
    <text evidence="1">Catalyzes the condensation of the acetyl group of acetyl-CoA with 3-methyl-2-oxobutanoate (2-oxoisovalerate) to form 3-carboxy-3-hydroxy-4-methylpentanoate (2-isopropylmalate).</text>
</comment>
<evidence type="ECO:0000256" key="7">
    <source>
        <dbReference type="ARBA" id="ARBA00023304"/>
    </source>
</evidence>
<comment type="caution">
    <text evidence="10">The sequence shown here is derived from an EMBL/GenBank/DDBJ whole genome shotgun (WGS) entry which is preliminary data.</text>
</comment>
<dbReference type="Proteomes" id="UP001596383">
    <property type="component" value="Unassembled WGS sequence"/>
</dbReference>
<evidence type="ECO:0000313" key="11">
    <source>
        <dbReference type="Proteomes" id="UP001596383"/>
    </source>
</evidence>
<evidence type="ECO:0000256" key="5">
    <source>
        <dbReference type="ARBA" id="ARBA00022605"/>
    </source>
</evidence>
<keyword evidence="11" id="KW-1185">Reference proteome</keyword>